<proteinExistence type="predicted"/>
<feature type="region of interest" description="Disordered" evidence="2">
    <location>
        <begin position="921"/>
        <end position="940"/>
    </location>
</feature>
<dbReference type="Gene3D" id="2.20.230.30">
    <property type="match status" value="1"/>
</dbReference>
<feature type="compositionally biased region" description="Basic and acidic residues" evidence="2">
    <location>
        <begin position="626"/>
        <end position="637"/>
    </location>
</feature>
<keyword evidence="3" id="KW-0812">Transmembrane</keyword>
<feature type="compositionally biased region" description="Low complexity" evidence="2">
    <location>
        <begin position="1442"/>
        <end position="1452"/>
    </location>
</feature>
<evidence type="ECO:0000256" key="1">
    <source>
        <dbReference type="ARBA" id="ARBA00022729"/>
    </source>
</evidence>
<feature type="compositionally biased region" description="Basic and acidic residues" evidence="2">
    <location>
        <begin position="54"/>
        <end position="65"/>
    </location>
</feature>
<comment type="caution">
    <text evidence="6">The sequence shown here is derived from an EMBL/GenBank/DDBJ whole genome shotgun (WGS) entry which is preliminary data.</text>
</comment>
<feature type="domain" description="G5" evidence="5">
    <location>
        <begin position="956"/>
        <end position="1033"/>
    </location>
</feature>
<feature type="transmembrane region" description="Helical" evidence="3">
    <location>
        <begin position="1536"/>
        <end position="1558"/>
    </location>
</feature>
<keyword evidence="3" id="KW-0472">Membrane</keyword>
<feature type="region of interest" description="Disordered" evidence="2">
    <location>
        <begin position="1315"/>
        <end position="1534"/>
    </location>
</feature>
<feature type="region of interest" description="Disordered" evidence="2">
    <location>
        <begin position="604"/>
        <end position="637"/>
    </location>
</feature>
<dbReference type="Pfam" id="PF07501">
    <property type="entry name" value="G5"/>
    <property type="match status" value="6"/>
</dbReference>
<dbReference type="EMBL" id="LQQC01000002">
    <property type="protein sequence ID" value="KXZ59651.1"/>
    <property type="molecule type" value="Genomic_DNA"/>
</dbReference>
<feature type="signal peptide" evidence="4">
    <location>
        <begin position="1"/>
        <end position="27"/>
    </location>
</feature>
<keyword evidence="3" id="KW-1133">Transmembrane helix</keyword>
<protein>
    <submittedName>
        <fullName evidence="6">Putative surface protein</fullName>
    </submittedName>
</protein>
<dbReference type="Gene3D" id="2.20.230.10">
    <property type="entry name" value="Resuscitation-promoting factor rpfb"/>
    <property type="match status" value="4"/>
</dbReference>
<dbReference type="CDD" id="cd11304">
    <property type="entry name" value="Cadherin_repeat"/>
    <property type="match status" value="1"/>
</dbReference>
<accession>A0A150HC58</accession>
<gene>
    <name evidence="6" type="ORF">Bravens_00121</name>
</gene>
<feature type="compositionally biased region" description="Basic and acidic residues" evidence="2">
    <location>
        <begin position="1315"/>
        <end position="1336"/>
    </location>
</feature>
<evidence type="ECO:0000313" key="7">
    <source>
        <dbReference type="Proteomes" id="UP000243589"/>
    </source>
</evidence>
<dbReference type="RefSeq" id="WP_062019411.1">
    <property type="nucleotide sequence ID" value="NZ_LQQC01000002.1"/>
</dbReference>
<evidence type="ECO:0000256" key="3">
    <source>
        <dbReference type="SAM" id="Phobius"/>
    </source>
</evidence>
<feature type="region of interest" description="Disordered" evidence="2">
    <location>
        <begin position="54"/>
        <end position="101"/>
    </location>
</feature>
<evidence type="ECO:0000313" key="6">
    <source>
        <dbReference type="EMBL" id="KXZ59651.1"/>
    </source>
</evidence>
<dbReference type="Pfam" id="PF20592">
    <property type="entry name" value="pAdhesive_10"/>
    <property type="match status" value="1"/>
</dbReference>
<feature type="compositionally biased region" description="Low complexity" evidence="2">
    <location>
        <begin position="1412"/>
        <end position="1425"/>
    </location>
</feature>
<feature type="domain" description="G5" evidence="5">
    <location>
        <begin position="1109"/>
        <end position="1189"/>
    </location>
</feature>
<name>A0A150HC58_9MICO</name>
<evidence type="ECO:0000256" key="4">
    <source>
        <dbReference type="SAM" id="SignalP"/>
    </source>
</evidence>
<feature type="compositionally biased region" description="Polar residues" evidence="2">
    <location>
        <begin position="81"/>
        <end position="100"/>
    </location>
</feature>
<feature type="compositionally biased region" description="Low complexity" evidence="2">
    <location>
        <begin position="1464"/>
        <end position="1473"/>
    </location>
</feature>
<organism evidence="6 7">
    <name type="scientific">Brevibacterium ravenspurgense</name>
    <dbReference type="NCBI Taxonomy" id="479117"/>
    <lineage>
        <taxon>Bacteria</taxon>
        <taxon>Bacillati</taxon>
        <taxon>Actinomycetota</taxon>
        <taxon>Actinomycetes</taxon>
        <taxon>Micrococcales</taxon>
        <taxon>Brevibacteriaceae</taxon>
        <taxon>Brevibacterium</taxon>
    </lineage>
</organism>
<feature type="chain" id="PRO_5038444544" evidence="4">
    <location>
        <begin position="28"/>
        <end position="1565"/>
    </location>
</feature>
<evidence type="ECO:0000259" key="5">
    <source>
        <dbReference type="PROSITE" id="PS51109"/>
    </source>
</evidence>
<sequence>MDSSNKPALRKRFARTPIAALSALALAAGTCAAPSLMPTEPAAAASALSGGIRDKSGAVEQDQQKASDLPDGSCAVENGDPSGSQAGFTWTTLEPGQASSDKTKWGLSLAFDNSKDRTFAEWSFSNSGLLGGVLNPGTVSSMDVGQTLFGTEGQVTAKADEKIAITSSRVQRNLNLNSELTGDKVKQFAEADASNPVRYAWQGKYTKDNIDGPKATRGSNAGFEAVVNPWPSENDNCSPISVSWENQEKLVVKPGEKLKVGRISADAASMPRIVVEAYDSQGKFIGTSNTEASGGEARLSIDNNGDVYFTMPEYKGTVLSAQQGVRFSVLALPRSVEQLQAAIDDNGGYGQAFDESNALPRYSKANVIGSHQWSLDDTQFHDPKYDKRDASIISGVESAQGPLAKDRQSVTFTQVPDLIKDLVKKKEDGGFDAEVEMDEKYVFEGWDAALDPDTYNVTVTAPKNPTPGTFAQPRVVITYSNGSKDELPLMVVVDPNNTQVTDLVKPDIAQGKPNQDIESQIKTKAVMKGHKAVAPAKYEVDESSVPSGWTITVNKNGKVTAKADDTVPPGTVISPKVKATYPDHTTDEVEVQFQVINDIKVPTYGTETKKPGEKASLKPTLPEKGLSGKESDEAPNRYTFEDGKTEFSKDGWTVTIDESTGELTTTVPKDAQPGDQLDIPVLAHYESGAKPQKATGTVYVIKGDEVPVYSVESTGPGKPVDHLVEDAPKGSKFSFGVDGDKTILEQDVDGWKYKVDPNTGVVTATPPQGAKPGDQKTVSVTVTAPDGSKPKVPVTTVVNLTNNWEAEPSYPTETVYPGETVKLPVTIDKPDNVKVAKENPFTVGDVPAGWTVTVDDKGEITATAPKDAKPGDEVKIPVTVTYEDGSKDTAAAVVKVVDVPTREVPFKVEYKYDDSLPAGEYKVETEGKPGRERQNKDGTWERTAEPVNEVVRVGTKPAESAKDITWTVPIPFPTEVRENPNLAPGETKVVQEGKDGEKTFTAKFNAKGDKAEVAEEKTTREPVTRIVEYGPRLGADELVTTVKKPVPFETEIEFDDTLEAGKQEVKQAGELGEDTVTSTQKFADGKPSGDPVVETKRTKEPKKQIIRVGTKTTGTHTSEYEVDVPFETEIQFDNTMEAGKQETVQEGKLGKDKVITTQTIENSKVTDTKTETKRVTEPVNKIVKVGTKGKTTSKTVEWTENTPFEVEVRLNPELKAGETKVIQEGKPGEVKHTVTVTSDNGEISTEESTEELRKPTTHIIEVGTAPTLTELTDKHTEKIPFETVIEEDPNLEAGTIIEDQAGAYGEKEITKTWKLKDGKAVGEPETSEKVTKEPTARKVRVGTKCNCDEPTEQPSETPTEEPSDKPSESPSESPSDKPSESPSETPTDEPSDKPSESPSETPTEEPSDEPSESPSEAPSESPTETPSHKPSESASESPSGTPSNKPSESPSESPDDSPSDKSGETPGESGSESPSDKPDESPSSQAGEPGKPGDKPGQPDDQPSEETAAPGTSGEDDNRPAEPSGSGSSPLPRTGVSIAATLAAAAVLIAGGVGLLSVRRRGSRR</sequence>
<feature type="compositionally biased region" description="Acidic residues" evidence="2">
    <location>
        <begin position="1402"/>
        <end position="1411"/>
    </location>
</feature>
<dbReference type="InterPro" id="IPR046774">
    <property type="entry name" value="pAdhesive_10"/>
</dbReference>
<feature type="compositionally biased region" description="Basic and acidic residues" evidence="2">
    <location>
        <begin position="607"/>
        <end position="616"/>
    </location>
</feature>
<keyword evidence="7" id="KW-1185">Reference proteome</keyword>
<feature type="domain" description="G5" evidence="5">
    <location>
        <begin position="1032"/>
        <end position="1112"/>
    </location>
</feature>
<dbReference type="PATRIC" id="fig|479117.4.peg.119"/>
<dbReference type="Proteomes" id="UP000243589">
    <property type="component" value="Unassembled WGS sequence"/>
</dbReference>
<dbReference type="InterPro" id="IPR011098">
    <property type="entry name" value="G5_dom"/>
</dbReference>
<feature type="region of interest" description="Disordered" evidence="2">
    <location>
        <begin position="1079"/>
        <end position="1101"/>
    </location>
</feature>
<dbReference type="PROSITE" id="PS51109">
    <property type="entry name" value="G5"/>
    <property type="match status" value="5"/>
</dbReference>
<reference evidence="6 7" key="1">
    <citation type="submission" date="2016-01" db="EMBL/GenBank/DDBJ databases">
        <title>Use of Whole Genome Sequencing to ascertain that Brevibacterium massiliense (Roux, Raoult 2009) is a later heterotypic synonym of Brevibacterium ravenspurgense (Mages 2008).</title>
        <authorList>
            <person name="Bernier A.-M."/>
            <person name="Burdz T."/>
            <person name="Huynh C."/>
            <person name="Pachecho A.L."/>
            <person name="Wiebe D."/>
            <person name="Bonner C."/>
            <person name="Bernard K."/>
        </authorList>
    </citation>
    <scope>NUCLEOTIDE SEQUENCE [LARGE SCALE GENOMIC DNA]</scope>
    <source>
        <strain evidence="6 7">CCUG56047</strain>
    </source>
</reference>
<feature type="domain" description="G5" evidence="5">
    <location>
        <begin position="1188"/>
        <end position="1266"/>
    </location>
</feature>
<dbReference type="InterPro" id="IPR044055">
    <property type="entry name" value="RibLong"/>
</dbReference>
<evidence type="ECO:0000256" key="2">
    <source>
        <dbReference type="SAM" id="MobiDB-lite"/>
    </source>
</evidence>
<dbReference type="NCBIfam" id="NF038186">
    <property type="entry name" value="YPDG_rpt"/>
    <property type="match status" value="4"/>
</dbReference>
<dbReference type="PANTHER" id="PTHR36721">
    <property type="entry name" value="PROLINE-RICH FAMILY PROTEIN"/>
    <property type="match status" value="1"/>
</dbReference>
<dbReference type="Pfam" id="PF18957">
    <property type="entry name" value="RibLong"/>
    <property type="match status" value="4"/>
</dbReference>
<dbReference type="PANTHER" id="PTHR36721:SF1">
    <property type="entry name" value="OS04G0446401 PROTEIN"/>
    <property type="match status" value="1"/>
</dbReference>
<keyword evidence="1 4" id="KW-0732">Signal</keyword>
<dbReference type="SMART" id="SM01208">
    <property type="entry name" value="G5"/>
    <property type="match status" value="6"/>
</dbReference>
<feature type="domain" description="G5" evidence="5">
    <location>
        <begin position="1265"/>
        <end position="1345"/>
    </location>
</feature>